<dbReference type="OMA" id="NARNWDN"/>
<dbReference type="GO" id="GO:0000407">
    <property type="term" value="C:phagophore assembly site"/>
    <property type="evidence" value="ECO:0007669"/>
    <property type="project" value="EnsemblFungi"/>
</dbReference>
<organism evidence="2 3">
    <name type="scientific">Candida glabrata</name>
    <name type="common">Yeast</name>
    <name type="synonym">Torulopsis glabrata</name>
    <dbReference type="NCBI Taxonomy" id="5478"/>
    <lineage>
        <taxon>Eukaryota</taxon>
        <taxon>Fungi</taxon>
        <taxon>Dikarya</taxon>
        <taxon>Ascomycota</taxon>
        <taxon>Saccharomycotina</taxon>
        <taxon>Saccharomycetes</taxon>
        <taxon>Saccharomycetales</taxon>
        <taxon>Saccharomycetaceae</taxon>
        <taxon>Nakaseomyces</taxon>
    </lineage>
</organism>
<dbReference type="Proteomes" id="UP000054886">
    <property type="component" value="Unassembled WGS sequence"/>
</dbReference>
<reference evidence="2 3" key="1">
    <citation type="submission" date="2015-10" db="EMBL/GenBank/DDBJ databases">
        <title>Draft genomes sequences of Candida glabrata isolates 1A, 1B, 2A, 2B, 3A and 3B.</title>
        <authorList>
            <person name="Haavelsrud O.E."/>
            <person name="Gaustad P."/>
        </authorList>
    </citation>
    <scope>NUCLEOTIDE SEQUENCE [LARGE SCALE GENOMIC DNA]</scope>
    <source>
        <strain evidence="2">910700640</strain>
    </source>
</reference>
<dbReference type="GO" id="GO:0005198">
    <property type="term" value="F:structural molecule activity"/>
    <property type="evidence" value="ECO:0007669"/>
    <property type="project" value="EnsemblFungi"/>
</dbReference>
<dbReference type="VEuPathDB" id="FungiDB:GVI51_J08701"/>
<evidence type="ECO:0000313" key="3">
    <source>
        <dbReference type="Proteomes" id="UP000054886"/>
    </source>
</evidence>
<comment type="caution">
    <text evidence="2">The sequence shown here is derived from an EMBL/GenBank/DDBJ whole genome shotgun (WGS) entry which is preliminary data.</text>
</comment>
<dbReference type="VEuPathDB" id="FungiDB:GWK60_J08679"/>
<keyword evidence="1" id="KW-0175">Coiled coil</keyword>
<dbReference type="GO" id="GO:0042802">
    <property type="term" value="F:identical protein binding"/>
    <property type="evidence" value="ECO:0007669"/>
    <property type="project" value="EnsemblFungi"/>
</dbReference>
<dbReference type="EMBL" id="LLZZ01000053">
    <property type="protein sequence ID" value="KTB10420.1"/>
    <property type="molecule type" value="Genomic_DNA"/>
</dbReference>
<evidence type="ECO:0000313" key="2">
    <source>
        <dbReference type="EMBL" id="KTB10420.1"/>
    </source>
</evidence>
<proteinExistence type="predicted"/>
<protein>
    <submittedName>
        <fullName evidence="2">Autophagy-related protein 38</fullName>
    </submittedName>
</protein>
<dbReference type="VEuPathDB" id="FungiDB:CAGL0J08866g"/>
<name>A0A0W0E7N7_CANGB</name>
<evidence type="ECO:0000256" key="1">
    <source>
        <dbReference type="SAM" id="Coils"/>
    </source>
</evidence>
<dbReference type="GO" id="GO:0005774">
    <property type="term" value="C:vacuolar membrane"/>
    <property type="evidence" value="ECO:0007669"/>
    <property type="project" value="EnsemblFungi"/>
</dbReference>
<dbReference type="GO" id="GO:0016236">
    <property type="term" value="P:macroautophagy"/>
    <property type="evidence" value="ECO:0007669"/>
    <property type="project" value="EnsemblFungi"/>
</dbReference>
<gene>
    <name evidence="2" type="ORF">AO440_003146</name>
</gene>
<dbReference type="PhylomeDB" id="A0A0W0E7N7"/>
<dbReference type="VEuPathDB" id="FungiDB:GW608_J08723"/>
<dbReference type="VEuPathDB" id="FungiDB:B1J91_J08866g"/>
<feature type="coiled-coil region" evidence="1">
    <location>
        <begin position="181"/>
        <end position="208"/>
    </location>
</feature>
<sequence>MSDLNTVYEHIRRAEQKCRSGDLSDALDLYVSALEGLDLKSPNFDLQGLDDTIIEAVKLLRDDIQLRIKELQICVIESSKDEKDSKNNKASMALVQSSAGNNNNLAASKYWDSTRNITDITSSTFIDPYTSSMLSKLQNSMVDLIKEAKNQKTDVNDLVSTALFQIDQFKKEMLIYEQRRTREYQIKVEHLNKDVKKLSSQNSKLKERWDSLVESARQRKNRQQGL</sequence>
<dbReference type="AlphaFoldDB" id="A0A0W0E7N7"/>
<accession>A0A0W0E7N7</accession>
<dbReference type="OrthoDB" id="4034212at2759"/>
<dbReference type="GO" id="GO:0034271">
    <property type="term" value="C:phosphatidylinositol 3-kinase complex, class III, type I"/>
    <property type="evidence" value="ECO:0007669"/>
    <property type="project" value="EnsemblFungi"/>
</dbReference>